<evidence type="ECO:0000313" key="3">
    <source>
        <dbReference type="Proteomes" id="UP000321805"/>
    </source>
</evidence>
<dbReference type="EMBL" id="CP042430">
    <property type="protein sequence ID" value="QEC46828.1"/>
    <property type="molecule type" value="Genomic_DNA"/>
</dbReference>
<dbReference type="InterPro" id="IPR011990">
    <property type="entry name" value="TPR-like_helical_dom_sf"/>
</dbReference>
<dbReference type="PANTHER" id="PTHR43630:SF2">
    <property type="entry name" value="GLYCOSYLTRANSFERASE"/>
    <property type="match status" value="1"/>
</dbReference>
<dbReference type="GO" id="GO:0016740">
    <property type="term" value="F:transferase activity"/>
    <property type="evidence" value="ECO:0007669"/>
    <property type="project" value="UniProtKB-KW"/>
</dbReference>
<protein>
    <submittedName>
        <fullName evidence="2">Glycosyltransferase</fullName>
    </submittedName>
</protein>
<evidence type="ECO:0000259" key="1">
    <source>
        <dbReference type="Pfam" id="PF00535"/>
    </source>
</evidence>
<dbReference type="SUPFAM" id="SSF48452">
    <property type="entry name" value="TPR-like"/>
    <property type="match status" value="1"/>
</dbReference>
<accession>A0A5B8U1G9</accession>
<proteinExistence type="predicted"/>
<dbReference type="Pfam" id="PF13432">
    <property type="entry name" value="TPR_16"/>
    <property type="match status" value="1"/>
</dbReference>
<feature type="domain" description="Glycosyltransferase 2-like" evidence="1">
    <location>
        <begin position="197"/>
        <end position="293"/>
    </location>
</feature>
<organism evidence="2 3">
    <name type="scientific">Baekduia soli</name>
    <dbReference type="NCBI Taxonomy" id="496014"/>
    <lineage>
        <taxon>Bacteria</taxon>
        <taxon>Bacillati</taxon>
        <taxon>Actinomycetota</taxon>
        <taxon>Thermoleophilia</taxon>
        <taxon>Solirubrobacterales</taxon>
        <taxon>Baekduiaceae</taxon>
        <taxon>Baekduia</taxon>
    </lineage>
</organism>
<dbReference type="Gene3D" id="3.90.550.10">
    <property type="entry name" value="Spore Coat Polysaccharide Biosynthesis Protein SpsA, Chain A"/>
    <property type="match status" value="1"/>
</dbReference>
<gene>
    <name evidence="2" type="ORF">FSW04_03990</name>
</gene>
<name>A0A5B8U1G9_9ACTN</name>
<sequence length="808" mass="87076">MALRLVQPVDGPAATKPSAARVPLTGLPAVAHVTNRAAGLLAARDLDGWRGLVQAAGELPDVHDRYLARRLLLESTLGQRTLSGAALAETFLAGALAGLGVLELEPREPVLLNLAGVLLYELGVLVAAEALFRAAHRLDPELPDVSRNLRECRRRRKQGAGLPQGLPATVLRALRPIGPRAQRVAQRAVPATGLTLSLCMIVKDEEAMLPRCLAAVAGHVDELIVVDTGSQDRTVEIAESFGARVLHHTWDGDFAAARNVSLEAATGDWLMYLDADEVLVEGDGPRLRELLGHTWREGFFLTETNHVGDLEDGAAVTHNALRLFRNRPEYRFEGRVHEQFAHRLPNVPERLEPSGVRIEHFGYLGAVRDAKEKSRRNLELLERQIADGVDTPFLHFNLGSERAASGDIPGSLTHLRTAWEQLAGDRERTVYGYFPSLCSRFVKALGANGLHDEALAVADEALGLLPGFTDVVLEQAMTHRRLGDRDGAIALYERCLEMGDAPARYSATVGAGTFHARVLLSELLIGAGRPDEAEKHLHHVLVHHPNFIGGVEPYAKLLIRRGVPAAEAAARVHALVPEPTPGQRFLLAVPLYEAGAVEVAETELRAVLAAQPGAHAARVALAEALLSQNRLDEAARTALAVDPEALHGPAAASTALFARLAGRVPEAFVVEALQYAREARLGEAELAAFGAWHRGAPAPASVPAEAASLVAVMLEALARLEDFDGFERLAAVADALALPERERRELLATVYLRRGYLDSAAAEWIGVVERGGPDERAMLGLARVAEARGLDEDAEIFRAEARRLGGVV</sequence>
<dbReference type="SMART" id="SM00028">
    <property type="entry name" value="TPR"/>
    <property type="match status" value="5"/>
</dbReference>
<keyword evidence="2" id="KW-0808">Transferase</keyword>
<dbReference type="CDD" id="cd02511">
    <property type="entry name" value="Beta4Glucosyltransferase"/>
    <property type="match status" value="1"/>
</dbReference>
<dbReference type="Gene3D" id="1.25.40.10">
    <property type="entry name" value="Tetratricopeptide repeat domain"/>
    <property type="match status" value="3"/>
</dbReference>
<dbReference type="SUPFAM" id="SSF53448">
    <property type="entry name" value="Nucleotide-diphospho-sugar transferases"/>
    <property type="match status" value="1"/>
</dbReference>
<dbReference type="RefSeq" id="WP_146916497.1">
    <property type="nucleotide sequence ID" value="NZ_CP042430.1"/>
</dbReference>
<dbReference type="PANTHER" id="PTHR43630">
    <property type="entry name" value="POLY-BETA-1,6-N-ACETYL-D-GLUCOSAMINE SYNTHASE"/>
    <property type="match status" value="1"/>
</dbReference>
<dbReference type="InterPro" id="IPR001173">
    <property type="entry name" value="Glyco_trans_2-like"/>
</dbReference>
<dbReference type="KEGG" id="bsol:FSW04_03990"/>
<reference evidence="2 3" key="1">
    <citation type="journal article" date="2018" name="J. Microbiol.">
        <title>Baekduia soli gen. nov., sp. nov., a novel bacterium isolated from the soil of Baekdu Mountain and proposal of a novel family name, Baekduiaceae fam. nov.</title>
        <authorList>
            <person name="An D.S."/>
            <person name="Siddiqi M.Z."/>
            <person name="Kim K.H."/>
            <person name="Yu H.S."/>
            <person name="Im W.T."/>
        </authorList>
    </citation>
    <scope>NUCLEOTIDE SEQUENCE [LARGE SCALE GENOMIC DNA]</scope>
    <source>
        <strain evidence="2 3">BR7-21</strain>
    </source>
</reference>
<keyword evidence="3" id="KW-1185">Reference proteome</keyword>
<dbReference type="AlphaFoldDB" id="A0A5B8U1G9"/>
<dbReference type="OrthoDB" id="9815923at2"/>
<dbReference type="Pfam" id="PF00535">
    <property type="entry name" value="Glycos_transf_2"/>
    <property type="match status" value="1"/>
</dbReference>
<evidence type="ECO:0000313" key="2">
    <source>
        <dbReference type="EMBL" id="QEC46828.1"/>
    </source>
</evidence>
<dbReference type="Proteomes" id="UP000321805">
    <property type="component" value="Chromosome"/>
</dbReference>
<dbReference type="InterPro" id="IPR029044">
    <property type="entry name" value="Nucleotide-diphossugar_trans"/>
</dbReference>
<dbReference type="InterPro" id="IPR019734">
    <property type="entry name" value="TPR_rpt"/>
</dbReference>